<dbReference type="InterPro" id="IPR051487">
    <property type="entry name" value="Ser/Thr_Proteases_Immune/Dev"/>
</dbReference>
<dbReference type="InterPro" id="IPR001314">
    <property type="entry name" value="Peptidase_S1A"/>
</dbReference>
<dbReference type="AlphaFoldDB" id="A0A4Y3RJF8"/>
<comment type="caution">
    <text evidence="6">The sequence shown here is derived from an EMBL/GenBank/DDBJ whole genome shotgun (WGS) entry which is preliminary data.</text>
</comment>
<keyword evidence="1 4" id="KW-0732">Signal</keyword>
<dbReference type="SMART" id="SM00020">
    <property type="entry name" value="Tryp_SPc"/>
    <property type="match status" value="1"/>
</dbReference>
<dbReference type="GO" id="GO:0006508">
    <property type="term" value="P:proteolysis"/>
    <property type="evidence" value="ECO:0007669"/>
    <property type="project" value="InterPro"/>
</dbReference>
<evidence type="ECO:0000256" key="2">
    <source>
        <dbReference type="ARBA" id="ARBA00023157"/>
    </source>
</evidence>
<evidence type="ECO:0000256" key="3">
    <source>
        <dbReference type="ARBA" id="ARBA00023180"/>
    </source>
</evidence>
<sequence>MATVAGAVLAVSPLGPAPAHAVVGGQEARPHQYPFMAGLVDLAEQRVMCGGALVSDRYVLTAAHCLTGSYSSTERVGVLLGDHDLTTGEDSPYAVLATPERFVVHPDYDPTTQANDIALVRLAEPVAYNRGVSPVGLPAPYSHGTFDHTRVEVPGWGATSFGGRTSDVLRVVALDTMSNSTCVARGMTAVASPQICTYSPGRDTCLYDSGGPLVHRVGRKPYLVGLVSYGKGCATDTPAVNTRVWSYLSWIGKTTGKRPDRL</sequence>
<evidence type="ECO:0000313" key="6">
    <source>
        <dbReference type="EMBL" id="GEB57961.1"/>
    </source>
</evidence>
<accession>A0A4Y3RJF8</accession>
<dbReference type="SUPFAM" id="SSF50494">
    <property type="entry name" value="Trypsin-like serine proteases"/>
    <property type="match status" value="1"/>
</dbReference>
<dbReference type="OrthoDB" id="3657335at2"/>
<organism evidence="6 7">
    <name type="scientific">Streptomyces gardneri</name>
    <dbReference type="NCBI Taxonomy" id="66892"/>
    <lineage>
        <taxon>Bacteria</taxon>
        <taxon>Bacillati</taxon>
        <taxon>Actinomycetota</taxon>
        <taxon>Actinomycetes</taxon>
        <taxon>Kitasatosporales</taxon>
        <taxon>Streptomycetaceae</taxon>
        <taxon>Streptomyces</taxon>
    </lineage>
</organism>
<evidence type="ECO:0000256" key="1">
    <source>
        <dbReference type="ARBA" id="ARBA00022729"/>
    </source>
</evidence>
<keyword evidence="7" id="KW-1185">Reference proteome</keyword>
<reference evidence="6 7" key="1">
    <citation type="submission" date="2019-06" db="EMBL/GenBank/DDBJ databases">
        <title>Whole genome shotgun sequence of Streptomyces gardneri NBRC 12865.</title>
        <authorList>
            <person name="Hosoyama A."/>
            <person name="Uohara A."/>
            <person name="Ohji S."/>
            <person name="Ichikawa N."/>
        </authorList>
    </citation>
    <scope>NUCLEOTIDE SEQUENCE [LARGE SCALE GENOMIC DNA]</scope>
    <source>
        <strain evidence="6 7">NBRC 12865</strain>
    </source>
</reference>
<dbReference type="PRINTS" id="PR00722">
    <property type="entry name" value="CHYMOTRYPSIN"/>
</dbReference>
<dbReference type="GO" id="GO:0004252">
    <property type="term" value="F:serine-type endopeptidase activity"/>
    <property type="evidence" value="ECO:0007669"/>
    <property type="project" value="InterPro"/>
</dbReference>
<dbReference type="Proteomes" id="UP000315226">
    <property type="component" value="Unassembled WGS sequence"/>
</dbReference>
<proteinExistence type="predicted"/>
<dbReference type="CDD" id="cd00190">
    <property type="entry name" value="Tryp_SPc"/>
    <property type="match status" value="1"/>
</dbReference>
<evidence type="ECO:0000313" key="7">
    <source>
        <dbReference type="Proteomes" id="UP000315226"/>
    </source>
</evidence>
<feature type="chain" id="PRO_5021414561" evidence="4">
    <location>
        <begin position="22"/>
        <end position="262"/>
    </location>
</feature>
<dbReference type="RefSeq" id="WP_141297431.1">
    <property type="nucleotide sequence ID" value="NZ_BJMN01000022.1"/>
</dbReference>
<dbReference type="InterPro" id="IPR009003">
    <property type="entry name" value="Peptidase_S1_PA"/>
</dbReference>
<keyword evidence="2" id="KW-1015">Disulfide bond</keyword>
<dbReference type="InterPro" id="IPR001254">
    <property type="entry name" value="Trypsin_dom"/>
</dbReference>
<protein>
    <submittedName>
        <fullName evidence="6">Trypsin</fullName>
    </submittedName>
</protein>
<name>A0A4Y3RJF8_9ACTN</name>
<gene>
    <name evidence="6" type="ORF">SGA01_35660</name>
</gene>
<dbReference type="InterPro" id="IPR018114">
    <property type="entry name" value="TRYPSIN_HIS"/>
</dbReference>
<dbReference type="PANTHER" id="PTHR24256">
    <property type="entry name" value="TRYPTASE-RELATED"/>
    <property type="match status" value="1"/>
</dbReference>
<keyword evidence="3" id="KW-0325">Glycoprotein</keyword>
<dbReference type="EMBL" id="BJMN01000022">
    <property type="protein sequence ID" value="GEB57961.1"/>
    <property type="molecule type" value="Genomic_DNA"/>
</dbReference>
<dbReference type="Pfam" id="PF00089">
    <property type="entry name" value="Trypsin"/>
    <property type="match status" value="1"/>
</dbReference>
<feature type="domain" description="Peptidase S1" evidence="5">
    <location>
        <begin position="22"/>
        <end position="256"/>
    </location>
</feature>
<dbReference type="PROSITE" id="PS50240">
    <property type="entry name" value="TRYPSIN_DOM"/>
    <property type="match status" value="1"/>
</dbReference>
<dbReference type="Gene3D" id="2.40.10.10">
    <property type="entry name" value="Trypsin-like serine proteases"/>
    <property type="match status" value="1"/>
</dbReference>
<feature type="signal peptide" evidence="4">
    <location>
        <begin position="1"/>
        <end position="21"/>
    </location>
</feature>
<evidence type="ECO:0000256" key="4">
    <source>
        <dbReference type="SAM" id="SignalP"/>
    </source>
</evidence>
<dbReference type="PROSITE" id="PS00134">
    <property type="entry name" value="TRYPSIN_HIS"/>
    <property type="match status" value="1"/>
</dbReference>
<dbReference type="InterPro" id="IPR043504">
    <property type="entry name" value="Peptidase_S1_PA_chymotrypsin"/>
</dbReference>
<dbReference type="FunFam" id="2.40.10.10:FF:000028">
    <property type="entry name" value="Serine protease easter"/>
    <property type="match status" value="1"/>
</dbReference>
<evidence type="ECO:0000259" key="5">
    <source>
        <dbReference type="PROSITE" id="PS50240"/>
    </source>
</evidence>